<sequence>MTKLLRGQVLFAFGLAVLNTVYASQLLGMDRPFVNGEPGPSFLPIILCGFVYVATFLIILKEFSAQQDIIAAAETSDNIPRIVILGPVIAVGLTALYILAFVYTGYMTATAVYTFLIAIYFNFERNGKWGASALSSAIIALFITVTGWLFFVRLFGLYLPLWEF</sequence>
<evidence type="ECO:0000256" key="1">
    <source>
        <dbReference type="SAM" id="Phobius"/>
    </source>
</evidence>
<feature type="transmembrane region" description="Helical" evidence="1">
    <location>
        <begin position="42"/>
        <end position="60"/>
    </location>
</feature>
<feature type="domain" description="DUF1468" evidence="2">
    <location>
        <begin position="11"/>
        <end position="160"/>
    </location>
</feature>
<organism evidence="3 4">
    <name type="scientific">Sulfitobacter indolifex HEL-45</name>
    <dbReference type="NCBI Taxonomy" id="391624"/>
    <lineage>
        <taxon>Bacteria</taxon>
        <taxon>Pseudomonadati</taxon>
        <taxon>Pseudomonadota</taxon>
        <taxon>Alphaproteobacteria</taxon>
        <taxon>Rhodobacterales</taxon>
        <taxon>Roseobacteraceae</taxon>
        <taxon>Sulfitobacter</taxon>
    </lineage>
</organism>
<keyword evidence="1" id="KW-0812">Transmembrane</keyword>
<dbReference type="RefSeq" id="WP_007121020.1">
    <property type="nucleotide sequence ID" value="NZ_ABID01000019.1"/>
</dbReference>
<keyword evidence="1" id="KW-0472">Membrane</keyword>
<feature type="transmembrane region" description="Helical" evidence="1">
    <location>
        <begin position="135"/>
        <end position="159"/>
    </location>
</feature>
<evidence type="ECO:0000313" key="4">
    <source>
        <dbReference type="Proteomes" id="UP000003257"/>
    </source>
</evidence>
<keyword evidence="4" id="KW-1185">Reference proteome</keyword>
<evidence type="ECO:0000259" key="2">
    <source>
        <dbReference type="Pfam" id="PF07331"/>
    </source>
</evidence>
<keyword evidence="1" id="KW-1133">Transmembrane helix</keyword>
<feature type="transmembrane region" description="Helical" evidence="1">
    <location>
        <begin position="81"/>
        <end position="100"/>
    </location>
</feature>
<name>A0ABM9X1N8_9RHOB</name>
<dbReference type="InterPro" id="IPR009936">
    <property type="entry name" value="DUF1468"/>
</dbReference>
<dbReference type="Pfam" id="PF07331">
    <property type="entry name" value="TctB"/>
    <property type="match status" value="1"/>
</dbReference>
<dbReference type="EMBL" id="ABID01000019">
    <property type="protein sequence ID" value="EDQ03403.1"/>
    <property type="molecule type" value="Genomic_DNA"/>
</dbReference>
<comment type="caution">
    <text evidence="3">The sequence shown here is derived from an EMBL/GenBank/DDBJ whole genome shotgun (WGS) entry which is preliminary data.</text>
</comment>
<protein>
    <recommendedName>
        <fullName evidence="2">DUF1468 domain-containing protein</fullName>
    </recommendedName>
</protein>
<evidence type="ECO:0000313" key="3">
    <source>
        <dbReference type="EMBL" id="EDQ03403.1"/>
    </source>
</evidence>
<accession>A0ABM9X1N8</accession>
<feature type="transmembrane region" description="Helical" evidence="1">
    <location>
        <begin position="106"/>
        <end position="123"/>
    </location>
</feature>
<gene>
    <name evidence="3" type="ORF">OIHEL45_19821</name>
</gene>
<proteinExistence type="predicted"/>
<reference evidence="3 4" key="1">
    <citation type="submission" date="2007-11" db="EMBL/GenBank/DDBJ databases">
        <authorList>
            <person name="Wagner-Dobler I."/>
            <person name="Ferriera S."/>
            <person name="Johnson J."/>
            <person name="Kravitz S."/>
            <person name="Beeson K."/>
            <person name="Sutton G."/>
            <person name="Rogers Y.-H."/>
            <person name="Friedman R."/>
            <person name="Frazier M."/>
            <person name="Venter J.C."/>
        </authorList>
    </citation>
    <scope>NUCLEOTIDE SEQUENCE [LARGE SCALE GENOMIC DNA]</scope>
    <source>
        <strain evidence="3 4">HEL-45</strain>
    </source>
</reference>
<dbReference type="Proteomes" id="UP000003257">
    <property type="component" value="Unassembled WGS sequence"/>
</dbReference>